<sequence length="141" mass="14176">MGMVFDQRSLTLDGATAVLDGARRRAVELGVPVCLAVADPAGTLLAFARMDGAARLSIALAQDKAYTVAAFGLPTSEWYPMIANDPALLHGIVKADRLMIFPGGVPVRLDGVTVGAVGVSGGTAAQDDEIAAAGAAALAAA</sequence>
<dbReference type="AlphaFoldDB" id="A0A4P6EI90"/>
<dbReference type="PANTHER" id="PTHR34309:SF1">
    <property type="entry name" value="PROTEIN GLCG"/>
    <property type="match status" value="1"/>
</dbReference>
<dbReference type="KEGG" id="xyl:ET495_01785"/>
<protein>
    <submittedName>
        <fullName evidence="1">Heme-binding protein</fullName>
    </submittedName>
</protein>
<dbReference type="SUPFAM" id="SSF143744">
    <property type="entry name" value="GlcG-like"/>
    <property type="match status" value="1"/>
</dbReference>
<evidence type="ECO:0000313" key="2">
    <source>
        <dbReference type="Proteomes" id="UP000291758"/>
    </source>
</evidence>
<organism evidence="1 2">
    <name type="scientific">Xylanimonas allomyrinae</name>
    <dbReference type="NCBI Taxonomy" id="2509459"/>
    <lineage>
        <taxon>Bacteria</taxon>
        <taxon>Bacillati</taxon>
        <taxon>Actinomycetota</taxon>
        <taxon>Actinomycetes</taxon>
        <taxon>Micrococcales</taxon>
        <taxon>Promicromonosporaceae</taxon>
        <taxon>Xylanimonas</taxon>
    </lineage>
</organism>
<proteinExistence type="predicted"/>
<dbReference type="OrthoDB" id="9778896at2"/>
<evidence type="ECO:0000313" key="1">
    <source>
        <dbReference type="EMBL" id="QAY62212.1"/>
    </source>
</evidence>
<dbReference type="Proteomes" id="UP000291758">
    <property type="component" value="Chromosome"/>
</dbReference>
<accession>A0A4P6EI90</accession>
<dbReference type="Gene3D" id="3.30.450.150">
    <property type="entry name" value="Haem-degrading domain"/>
    <property type="match status" value="1"/>
</dbReference>
<name>A0A4P6EI90_9MICO</name>
<dbReference type="InterPro" id="IPR005624">
    <property type="entry name" value="PduO/GlcC-like"/>
</dbReference>
<dbReference type="InterPro" id="IPR038084">
    <property type="entry name" value="PduO/GlcC-like_sf"/>
</dbReference>
<dbReference type="Pfam" id="PF03928">
    <property type="entry name" value="HbpS-like"/>
    <property type="match status" value="1"/>
</dbReference>
<dbReference type="PANTHER" id="PTHR34309">
    <property type="entry name" value="SLR1406 PROTEIN"/>
    <property type="match status" value="1"/>
</dbReference>
<dbReference type="EMBL" id="CP035495">
    <property type="protein sequence ID" value="QAY62212.1"/>
    <property type="molecule type" value="Genomic_DNA"/>
</dbReference>
<reference evidence="1 2" key="1">
    <citation type="submission" date="2019-01" db="EMBL/GenBank/DDBJ databases">
        <title>Genome sequencing of strain 2JSPR-7.</title>
        <authorList>
            <person name="Heo J."/>
            <person name="Kim S.-J."/>
            <person name="Kim J.-S."/>
            <person name="Hong S.-B."/>
            <person name="Kwon S.-W."/>
        </authorList>
    </citation>
    <scope>NUCLEOTIDE SEQUENCE [LARGE SCALE GENOMIC DNA]</scope>
    <source>
        <strain evidence="1 2">2JSPR-7</strain>
    </source>
</reference>
<dbReference type="RefSeq" id="WP_129202135.1">
    <property type="nucleotide sequence ID" value="NZ_CP035495.1"/>
</dbReference>
<keyword evidence="2" id="KW-1185">Reference proteome</keyword>
<gene>
    <name evidence="1" type="ORF">ET495_01785</name>
</gene>
<dbReference type="InterPro" id="IPR052517">
    <property type="entry name" value="GlcG_carb_metab_protein"/>
</dbReference>